<keyword evidence="3" id="KW-1185">Reference proteome</keyword>
<organism evidence="2 3">
    <name type="scientific">Canavalia gladiata</name>
    <name type="common">Sword bean</name>
    <name type="synonym">Dolichos gladiatus</name>
    <dbReference type="NCBI Taxonomy" id="3824"/>
    <lineage>
        <taxon>Eukaryota</taxon>
        <taxon>Viridiplantae</taxon>
        <taxon>Streptophyta</taxon>
        <taxon>Embryophyta</taxon>
        <taxon>Tracheophyta</taxon>
        <taxon>Spermatophyta</taxon>
        <taxon>Magnoliopsida</taxon>
        <taxon>eudicotyledons</taxon>
        <taxon>Gunneridae</taxon>
        <taxon>Pentapetalae</taxon>
        <taxon>rosids</taxon>
        <taxon>fabids</taxon>
        <taxon>Fabales</taxon>
        <taxon>Fabaceae</taxon>
        <taxon>Papilionoideae</taxon>
        <taxon>50 kb inversion clade</taxon>
        <taxon>NPAAA clade</taxon>
        <taxon>indigoferoid/millettioid clade</taxon>
        <taxon>Phaseoleae</taxon>
        <taxon>Canavalia</taxon>
    </lineage>
</organism>
<protein>
    <submittedName>
        <fullName evidence="2">Uncharacterized protein</fullName>
    </submittedName>
</protein>
<accession>A0AAN9JVE4</accession>
<evidence type="ECO:0000313" key="2">
    <source>
        <dbReference type="EMBL" id="KAK7306225.1"/>
    </source>
</evidence>
<keyword evidence="1" id="KW-0472">Membrane</keyword>
<dbReference type="EMBL" id="JAYMYQ010000011">
    <property type="protein sequence ID" value="KAK7306225.1"/>
    <property type="molecule type" value="Genomic_DNA"/>
</dbReference>
<evidence type="ECO:0000256" key="1">
    <source>
        <dbReference type="SAM" id="Phobius"/>
    </source>
</evidence>
<name>A0AAN9JVE4_CANGL</name>
<dbReference type="AlphaFoldDB" id="A0AAN9JVE4"/>
<keyword evidence="1" id="KW-0812">Transmembrane</keyword>
<dbReference type="Proteomes" id="UP001367508">
    <property type="component" value="Unassembled WGS sequence"/>
</dbReference>
<keyword evidence="1" id="KW-1133">Transmembrane helix</keyword>
<proteinExistence type="predicted"/>
<gene>
    <name evidence="2" type="ORF">VNO77_44151</name>
</gene>
<feature type="transmembrane region" description="Helical" evidence="1">
    <location>
        <begin position="62"/>
        <end position="80"/>
    </location>
</feature>
<sequence length="134" mass="15269">MLNASQVDYARSHAGSCKCWIMTKLLKKNQFGYSTPEDIFLNIQASRSHILPISSQRHLGQALGWSFFLAIIQAIFVYACKGRLHFHTKAGHLGQALDWSFFLAITCTRVGTNRTHREVLRMSLLYDNPQRPCV</sequence>
<comment type="caution">
    <text evidence="2">The sequence shown here is derived from an EMBL/GenBank/DDBJ whole genome shotgun (WGS) entry which is preliminary data.</text>
</comment>
<reference evidence="2 3" key="1">
    <citation type="submission" date="2024-01" db="EMBL/GenBank/DDBJ databases">
        <title>The genomes of 5 underutilized Papilionoideae crops provide insights into root nodulation and disease resistanc.</title>
        <authorList>
            <person name="Jiang F."/>
        </authorList>
    </citation>
    <scope>NUCLEOTIDE SEQUENCE [LARGE SCALE GENOMIC DNA]</scope>
    <source>
        <strain evidence="2">LVBAO_FW01</strain>
        <tissue evidence="2">Leaves</tissue>
    </source>
</reference>
<evidence type="ECO:0000313" key="3">
    <source>
        <dbReference type="Proteomes" id="UP001367508"/>
    </source>
</evidence>